<feature type="transmembrane region" description="Helical" evidence="1">
    <location>
        <begin position="7"/>
        <end position="28"/>
    </location>
</feature>
<dbReference type="PANTHER" id="PTHR36007:SF2">
    <property type="entry name" value="TRANSPORT PROTEIN-RELATED"/>
    <property type="match status" value="1"/>
</dbReference>
<evidence type="ECO:0000256" key="1">
    <source>
        <dbReference type="SAM" id="Phobius"/>
    </source>
</evidence>
<dbReference type="AlphaFoldDB" id="A0A7C4NQH5"/>
<dbReference type="EMBL" id="DTBP01000044">
    <property type="protein sequence ID" value="HGQ74430.1"/>
    <property type="molecule type" value="Genomic_DNA"/>
</dbReference>
<dbReference type="PANTHER" id="PTHR36007">
    <property type="entry name" value="TRANSPORT PROTEIN-RELATED"/>
    <property type="match status" value="1"/>
</dbReference>
<dbReference type="Pfam" id="PF06695">
    <property type="entry name" value="Sm_multidrug_ex"/>
    <property type="match status" value="1"/>
</dbReference>
<gene>
    <name evidence="2" type="ORF">ENU20_05080</name>
</gene>
<feature type="transmembrane region" description="Helical" evidence="1">
    <location>
        <begin position="132"/>
        <end position="157"/>
    </location>
</feature>
<organism evidence="2">
    <name type="scientific">Staphylothermus marinus</name>
    <dbReference type="NCBI Taxonomy" id="2280"/>
    <lineage>
        <taxon>Archaea</taxon>
        <taxon>Thermoproteota</taxon>
        <taxon>Thermoprotei</taxon>
        <taxon>Desulfurococcales</taxon>
        <taxon>Desulfurococcaceae</taxon>
        <taxon>Staphylothermus</taxon>
    </lineage>
</organism>
<comment type="caution">
    <text evidence="2">The sequence shown here is derived from an EMBL/GenBank/DDBJ whole genome shotgun (WGS) entry which is preliminary data.</text>
</comment>
<evidence type="ECO:0000313" key="2">
    <source>
        <dbReference type="EMBL" id="HGQ74430.1"/>
    </source>
</evidence>
<accession>A0A7C4NQH5</accession>
<proteinExistence type="predicted"/>
<dbReference type="InterPro" id="IPR009577">
    <property type="entry name" value="Sm_multidrug_ex"/>
</dbReference>
<sequence>MNVYDILIILMLSITPGIESRGAFLYYAKLKLFSSSVNEPIVFIAILLASYIPSILILNLNRIENIIISKSSLLKKIYMKTLSRIRLKATGVTKYRSTYIGLTLFVAIPFPGTGVWTGSLIAYILGLDKTKSLISIFIGNTIACSILYIMIFSLSILI</sequence>
<reference evidence="2" key="1">
    <citation type="journal article" date="2020" name="mSystems">
        <title>Genome- and Community-Level Interaction Insights into Carbon Utilization and Element Cycling Functions of Hydrothermarchaeota in Hydrothermal Sediment.</title>
        <authorList>
            <person name="Zhou Z."/>
            <person name="Liu Y."/>
            <person name="Xu W."/>
            <person name="Pan J."/>
            <person name="Luo Z.H."/>
            <person name="Li M."/>
        </authorList>
    </citation>
    <scope>NUCLEOTIDE SEQUENCE [LARGE SCALE GENOMIC DNA]</scope>
    <source>
        <strain evidence="2">SpSt-648</strain>
    </source>
</reference>
<protein>
    <submittedName>
        <fullName evidence="2">Ligand-binding protein SH3</fullName>
    </submittedName>
</protein>
<keyword evidence="1" id="KW-0472">Membrane</keyword>
<name>A0A7C4NQH5_STAMA</name>
<feature type="transmembrane region" description="Helical" evidence="1">
    <location>
        <begin position="102"/>
        <end position="126"/>
    </location>
</feature>
<feature type="transmembrane region" description="Helical" evidence="1">
    <location>
        <begin position="40"/>
        <end position="60"/>
    </location>
</feature>
<keyword evidence="1" id="KW-1133">Transmembrane helix</keyword>
<keyword evidence="1" id="KW-0812">Transmembrane</keyword>